<dbReference type="SMART" id="SM00355">
    <property type="entry name" value="ZnF_C2H2"/>
    <property type="match status" value="3"/>
</dbReference>
<accession>A0A9P4I5V2</accession>
<feature type="non-terminal residue" evidence="2">
    <location>
        <position position="125"/>
    </location>
</feature>
<dbReference type="Gene3D" id="3.30.160.60">
    <property type="entry name" value="Classic Zinc Finger"/>
    <property type="match status" value="2"/>
</dbReference>
<dbReference type="AlphaFoldDB" id="A0A9P4I5V2"/>
<gene>
    <name evidence="2" type="ORF">NA57DRAFT_23935</name>
</gene>
<dbReference type="EMBL" id="ML978139">
    <property type="protein sequence ID" value="KAF2093255.1"/>
    <property type="molecule type" value="Genomic_DNA"/>
</dbReference>
<name>A0A9P4I5V2_9PEZI</name>
<evidence type="ECO:0000313" key="2">
    <source>
        <dbReference type="EMBL" id="KAF2093255.1"/>
    </source>
</evidence>
<reference evidence="2" key="1">
    <citation type="journal article" date="2020" name="Stud. Mycol.">
        <title>101 Dothideomycetes genomes: a test case for predicting lifestyles and emergence of pathogens.</title>
        <authorList>
            <person name="Haridas S."/>
            <person name="Albert R."/>
            <person name="Binder M."/>
            <person name="Bloem J."/>
            <person name="Labutti K."/>
            <person name="Salamov A."/>
            <person name="Andreopoulos B."/>
            <person name="Baker S."/>
            <person name="Barry K."/>
            <person name="Bills G."/>
            <person name="Bluhm B."/>
            <person name="Cannon C."/>
            <person name="Castanera R."/>
            <person name="Culley D."/>
            <person name="Daum C."/>
            <person name="Ezra D."/>
            <person name="Gonzalez J."/>
            <person name="Henrissat B."/>
            <person name="Kuo A."/>
            <person name="Liang C."/>
            <person name="Lipzen A."/>
            <person name="Lutzoni F."/>
            <person name="Magnuson J."/>
            <person name="Mondo S."/>
            <person name="Nolan M."/>
            <person name="Ohm R."/>
            <person name="Pangilinan J."/>
            <person name="Park H.-J."/>
            <person name="Ramirez L."/>
            <person name="Alfaro M."/>
            <person name="Sun H."/>
            <person name="Tritt A."/>
            <person name="Yoshinaga Y."/>
            <person name="Zwiers L.-H."/>
            <person name="Turgeon B."/>
            <person name="Goodwin S."/>
            <person name="Spatafora J."/>
            <person name="Crous P."/>
            <person name="Grigoriev I."/>
        </authorList>
    </citation>
    <scope>NUCLEOTIDE SEQUENCE</scope>
    <source>
        <strain evidence="2">CBS 133067</strain>
    </source>
</reference>
<feature type="non-terminal residue" evidence="2">
    <location>
        <position position="1"/>
    </location>
</feature>
<evidence type="ECO:0000259" key="1">
    <source>
        <dbReference type="SMART" id="SM00355"/>
    </source>
</evidence>
<dbReference type="InterPro" id="IPR013087">
    <property type="entry name" value="Znf_C2H2_type"/>
</dbReference>
<dbReference type="Proteomes" id="UP000799772">
    <property type="component" value="Unassembled WGS sequence"/>
</dbReference>
<feature type="domain" description="C2H2-type" evidence="1">
    <location>
        <begin position="53"/>
        <end position="90"/>
    </location>
</feature>
<feature type="domain" description="C2H2-type" evidence="1">
    <location>
        <begin position="95"/>
        <end position="124"/>
    </location>
</feature>
<comment type="caution">
    <text evidence="2">The sequence shown here is derived from an EMBL/GenBank/DDBJ whole genome shotgun (WGS) entry which is preliminary data.</text>
</comment>
<dbReference type="OrthoDB" id="2687452at2759"/>
<sequence length="125" mass="15060">RHPCPHCKKYRGNNGFKRRDHLTQHLRNYHHIDVDEREGHVDSWDGTRIVDTSRCPLAGCPQYREQRLHWQDEPIFPKRRDYTEHMKKVHNESPFPCPEPGCDRIDGRGYFRKVDLIKHQKKEHG</sequence>
<keyword evidence="3" id="KW-1185">Reference proteome</keyword>
<feature type="domain" description="C2H2-type" evidence="1">
    <location>
        <begin position="2"/>
        <end position="30"/>
    </location>
</feature>
<evidence type="ECO:0000313" key="3">
    <source>
        <dbReference type="Proteomes" id="UP000799772"/>
    </source>
</evidence>
<proteinExistence type="predicted"/>
<organism evidence="2 3">
    <name type="scientific">Rhizodiscina lignyota</name>
    <dbReference type="NCBI Taxonomy" id="1504668"/>
    <lineage>
        <taxon>Eukaryota</taxon>
        <taxon>Fungi</taxon>
        <taxon>Dikarya</taxon>
        <taxon>Ascomycota</taxon>
        <taxon>Pezizomycotina</taxon>
        <taxon>Dothideomycetes</taxon>
        <taxon>Pleosporomycetidae</taxon>
        <taxon>Aulographales</taxon>
        <taxon>Rhizodiscinaceae</taxon>
        <taxon>Rhizodiscina</taxon>
    </lineage>
</organism>
<protein>
    <recommendedName>
        <fullName evidence="1">C2H2-type domain-containing protein</fullName>
    </recommendedName>
</protein>